<feature type="non-terminal residue" evidence="1">
    <location>
        <position position="1"/>
    </location>
</feature>
<accession>A0A8S4NC89</accession>
<feature type="non-terminal residue" evidence="1">
    <location>
        <position position="110"/>
    </location>
</feature>
<organism evidence="1 2">
    <name type="scientific">Owenia fusiformis</name>
    <name type="common">Polychaete worm</name>
    <dbReference type="NCBI Taxonomy" id="6347"/>
    <lineage>
        <taxon>Eukaryota</taxon>
        <taxon>Metazoa</taxon>
        <taxon>Spiralia</taxon>
        <taxon>Lophotrochozoa</taxon>
        <taxon>Annelida</taxon>
        <taxon>Polychaeta</taxon>
        <taxon>Sedentaria</taxon>
        <taxon>Canalipalpata</taxon>
        <taxon>Sabellida</taxon>
        <taxon>Oweniida</taxon>
        <taxon>Oweniidae</taxon>
        <taxon>Owenia</taxon>
    </lineage>
</organism>
<proteinExistence type="predicted"/>
<name>A0A8S4NC89_OWEFU</name>
<dbReference type="AlphaFoldDB" id="A0A8S4NC89"/>
<dbReference type="Proteomes" id="UP000749559">
    <property type="component" value="Unassembled WGS sequence"/>
</dbReference>
<dbReference type="PANTHER" id="PTHR47018:SF2">
    <property type="entry name" value="TESMIN_TSO1-LIKE CXC DOMAIN-CONTAINING PROTEIN"/>
    <property type="match status" value="1"/>
</dbReference>
<evidence type="ECO:0000313" key="2">
    <source>
        <dbReference type="Proteomes" id="UP000749559"/>
    </source>
</evidence>
<gene>
    <name evidence="1" type="ORF">OFUS_LOCUS5433</name>
</gene>
<keyword evidence="2" id="KW-1185">Reference proteome</keyword>
<reference evidence="1" key="1">
    <citation type="submission" date="2022-03" db="EMBL/GenBank/DDBJ databases">
        <authorList>
            <person name="Martin C."/>
        </authorList>
    </citation>
    <scope>NUCLEOTIDE SEQUENCE</scope>
</reference>
<sequence length="110" mass="12569">DACSIYITTIGAYLTKYLHQSCYFWNTLYAMKYVNIYLAMCERNWNLRNAAIKATCPLFTAFDTHNYARLLPQHISHLLTLPNDVARQYESGAFAVSLKGVYYASVNGII</sequence>
<dbReference type="PANTHER" id="PTHR47018">
    <property type="entry name" value="CXC DOMAIN-CONTAINING PROTEIN-RELATED"/>
    <property type="match status" value="1"/>
</dbReference>
<protein>
    <submittedName>
        <fullName evidence="1">Uncharacterized protein</fullName>
    </submittedName>
</protein>
<evidence type="ECO:0000313" key="1">
    <source>
        <dbReference type="EMBL" id="CAH1778525.1"/>
    </source>
</evidence>
<dbReference type="EMBL" id="CAIIXF020000003">
    <property type="protein sequence ID" value="CAH1778525.1"/>
    <property type="molecule type" value="Genomic_DNA"/>
</dbReference>
<comment type="caution">
    <text evidence="1">The sequence shown here is derived from an EMBL/GenBank/DDBJ whole genome shotgun (WGS) entry which is preliminary data.</text>
</comment>